<dbReference type="InterPro" id="IPR001623">
    <property type="entry name" value="DnaJ_domain"/>
</dbReference>
<proteinExistence type="predicted"/>
<dbReference type="PROSITE" id="PS50076">
    <property type="entry name" value="DNAJ_2"/>
    <property type="match status" value="1"/>
</dbReference>
<dbReference type="Gene3D" id="1.10.287.110">
    <property type="entry name" value="DnaJ domain"/>
    <property type="match status" value="1"/>
</dbReference>
<evidence type="ECO:0000259" key="2">
    <source>
        <dbReference type="PROSITE" id="PS50076"/>
    </source>
</evidence>
<feature type="region of interest" description="Disordered" evidence="1">
    <location>
        <begin position="430"/>
        <end position="453"/>
    </location>
</feature>
<evidence type="ECO:0000313" key="4">
    <source>
        <dbReference type="Proteomes" id="UP001152885"/>
    </source>
</evidence>
<dbReference type="PRINTS" id="PR00625">
    <property type="entry name" value="JDOMAIN"/>
</dbReference>
<dbReference type="PROSITE" id="PS00636">
    <property type="entry name" value="DNAJ_1"/>
    <property type="match status" value="1"/>
</dbReference>
<comment type="caution">
    <text evidence="3">The sequence shown here is derived from an EMBL/GenBank/DDBJ whole genome shotgun (WGS) entry which is preliminary data.</text>
</comment>
<gene>
    <name evidence="3" type="ORF">CANVERA_P3681</name>
</gene>
<reference evidence="3" key="1">
    <citation type="submission" date="2022-12" db="EMBL/GenBank/DDBJ databases">
        <authorList>
            <person name="Brejova B."/>
        </authorList>
    </citation>
    <scope>NUCLEOTIDE SEQUENCE</scope>
</reference>
<sequence length="453" mass="51687">MVVDTTYYDILQVDSSATEIELKKAYRKQAIKLHPDKNGNDPKAAEKFQELGEAYQILQNPDTRKIYDELGVEGMKEKNQGVEVDINLEECFQMIFGGTGFKDWIGELGMFNDLTKSAEILGDEDEFDDVTLTSSSACSGSTSPNNTKSDSTMDSIHTKTQTLSIHESNKNNTVSHGQLTSEDIKRKKKQKLTKEQRDELMKIQEESRLAKQKRIDELSEILVNKLESYILASKNKESLQHFVSKLHQELDDMKIESFGIQLLHLIGKIYTNQSHATISSTKTFGVSKIYTSMKSSTETMKNGYSILKTALDAQDAMEKSLKEQEEFMLKKEMGYEPTQEETVKQMEREKFVIGKFLATAWSLIKFEITNVLNKVCHKVLNDKSLHKKERIARANALLFIGKEMSRIERSEEQEEEARIFEEMMADAQVKKSSKASKKNSNDHNDMFGLFGKK</sequence>
<dbReference type="InterPro" id="IPR036869">
    <property type="entry name" value="J_dom_sf"/>
</dbReference>
<dbReference type="InterPro" id="IPR018253">
    <property type="entry name" value="DnaJ_domain_CS"/>
</dbReference>
<evidence type="ECO:0000313" key="3">
    <source>
        <dbReference type="EMBL" id="CAI5759172.1"/>
    </source>
</evidence>
<dbReference type="Proteomes" id="UP001152885">
    <property type="component" value="Unassembled WGS sequence"/>
</dbReference>
<accession>A0A9W4TZ25</accession>
<dbReference type="CDD" id="cd06257">
    <property type="entry name" value="DnaJ"/>
    <property type="match status" value="1"/>
</dbReference>
<feature type="compositionally biased region" description="Polar residues" evidence="1">
    <location>
        <begin position="144"/>
        <end position="181"/>
    </location>
</feature>
<dbReference type="PANTHER" id="PTHR45006:SF1">
    <property type="entry name" value="DNAJ-LIKE PROTEIN 1"/>
    <property type="match status" value="1"/>
</dbReference>
<dbReference type="EMBL" id="CANTUO010000004">
    <property type="protein sequence ID" value="CAI5759172.1"/>
    <property type="molecule type" value="Genomic_DNA"/>
</dbReference>
<dbReference type="GO" id="GO:0016558">
    <property type="term" value="P:protein import into peroxisome matrix"/>
    <property type="evidence" value="ECO:0007669"/>
    <property type="project" value="TreeGrafter"/>
</dbReference>
<dbReference type="SMART" id="SM00271">
    <property type="entry name" value="DnaJ"/>
    <property type="match status" value="1"/>
</dbReference>
<dbReference type="GO" id="GO:0005829">
    <property type="term" value="C:cytosol"/>
    <property type="evidence" value="ECO:0007669"/>
    <property type="project" value="TreeGrafter"/>
</dbReference>
<dbReference type="SUPFAM" id="SSF46565">
    <property type="entry name" value="Chaperone J-domain"/>
    <property type="match status" value="1"/>
</dbReference>
<name>A0A9W4TZ25_9ASCO</name>
<feature type="region of interest" description="Disordered" evidence="1">
    <location>
        <begin position="131"/>
        <end position="192"/>
    </location>
</feature>
<protein>
    <recommendedName>
        <fullName evidence="2">J domain-containing protein</fullName>
    </recommendedName>
</protein>
<dbReference type="Pfam" id="PF00226">
    <property type="entry name" value="DnaJ"/>
    <property type="match status" value="1"/>
</dbReference>
<evidence type="ECO:0000256" key="1">
    <source>
        <dbReference type="SAM" id="MobiDB-lite"/>
    </source>
</evidence>
<feature type="domain" description="J" evidence="2">
    <location>
        <begin position="6"/>
        <end position="71"/>
    </location>
</feature>
<dbReference type="PANTHER" id="PTHR45006">
    <property type="entry name" value="DNAJ-LIKE PROTEIN 1"/>
    <property type="match status" value="1"/>
</dbReference>
<dbReference type="Pfam" id="PF14308">
    <property type="entry name" value="DnaJ-X"/>
    <property type="match status" value="1"/>
</dbReference>
<feature type="compositionally biased region" description="Low complexity" evidence="1">
    <location>
        <begin position="131"/>
        <end position="143"/>
    </location>
</feature>
<dbReference type="AlphaFoldDB" id="A0A9W4TZ25"/>
<keyword evidence="4" id="KW-1185">Reference proteome</keyword>
<dbReference type="InterPro" id="IPR026894">
    <property type="entry name" value="DnaJ_X"/>
</dbReference>
<organism evidence="3 4">
    <name type="scientific">Candida verbasci</name>
    <dbReference type="NCBI Taxonomy" id="1227364"/>
    <lineage>
        <taxon>Eukaryota</taxon>
        <taxon>Fungi</taxon>
        <taxon>Dikarya</taxon>
        <taxon>Ascomycota</taxon>
        <taxon>Saccharomycotina</taxon>
        <taxon>Pichiomycetes</taxon>
        <taxon>Debaryomycetaceae</taxon>
        <taxon>Candida/Lodderomyces clade</taxon>
        <taxon>Candida</taxon>
    </lineage>
</organism>
<dbReference type="OrthoDB" id="552049at2759"/>
<dbReference type="InterPro" id="IPR052814">
    <property type="entry name" value="Peroxisomal_DnaJ"/>
</dbReference>